<evidence type="ECO:0000313" key="2">
    <source>
        <dbReference type="Proteomes" id="UP000824156"/>
    </source>
</evidence>
<proteinExistence type="predicted"/>
<sequence>MKIDNKQIDNASRSISIVWKNYLFSRSHDEAQRAAIIYTFFTICKKQKVNPFQGLNHTLKNIKSINHNNL</sequence>
<organism evidence="1 2">
    <name type="scientific">Candidatus Sphingobacterium stercoripullorum</name>
    <dbReference type="NCBI Taxonomy" id="2838759"/>
    <lineage>
        <taxon>Bacteria</taxon>
        <taxon>Pseudomonadati</taxon>
        <taxon>Bacteroidota</taxon>
        <taxon>Sphingobacteriia</taxon>
        <taxon>Sphingobacteriales</taxon>
        <taxon>Sphingobacteriaceae</taxon>
        <taxon>Sphingobacterium</taxon>
    </lineage>
</organism>
<evidence type="ECO:0000313" key="1">
    <source>
        <dbReference type="EMBL" id="HIX54266.1"/>
    </source>
</evidence>
<reference evidence="1" key="2">
    <citation type="submission" date="2021-04" db="EMBL/GenBank/DDBJ databases">
        <authorList>
            <person name="Gilroy R."/>
        </authorList>
    </citation>
    <scope>NUCLEOTIDE SEQUENCE</scope>
    <source>
        <strain evidence="1">1719</strain>
    </source>
</reference>
<gene>
    <name evidence="1" type="ORF">H9853_04515</name>
</gene>
<dbReference type="AlphaFoldDB" id="A0A9D2AYW3"/>
<protein>
    <submittedName>
        <fullName evidence="1">Uncharacterized protein</fullName>
    </submittedName>
</protein>
<dbReference type="EMBL" id="DXEZ01000126">
    <property type="protein sequence ID" value="HIX54266.1"/>
    <property type="molecule type" value="Genomic_DNA"/>
</dbReference>
<dbReference type="Proteomes" id="UP000824156">
    <property type="component" value="Unassembled WGS sequence"/>
</dbReference>
<accession>A0A9D2AYW3</accession>
<comment type="caution">
    <text evidence="1">The sequence shown here is derived from an EMBL/GenBank/DDBJ whole genome shotgun (WGS) entry which is preliminary data.</text>
</comment>
<reference evidence="1" key="1">
    <citation type="journal article" date="2021" name="PeerJ">
        <title>Extensive microbial diversity within the chicken gut microbiome revealed by metagenomics and culture.</title>
        <authorList>
            <person name="Gilroy R."/>
            <person name="Ravi A."/>
            <person name="Getino M."/>
            <person name="Pursley I."/>
            <person name="Horton D.L."/>
            <person name="Alikhan N.F."/>
            <person name="Baker D."/>
            <person name="Gharbi K."/>
            <person name="Hall N."/>
            <person name="Watson M."/>
            <person name="Adriaenssens E.M."/>
            <person name="Foster-Nyarko E."/>
            <person name="Jarju S."/>
            <person name="Secka A."/>
            <person name="Antonio M."/>
            <person name="Oren A."/>
            <person name="Chaudhuri R.R."/>
            <person name="La Ragione R."/>
            <person name="Hildebrand F."/>
            <person name="Pallen M.J."/>
        </authorList>
    </citation>
    <scope>NUCLEOTIDE SEQUENCE</scope>
    <source>
        <strain evidence="1">1719</strain>
    </source>
</reference>
<name>A0A9D2AYW3_9SPHI</name>